<dbReference type="Gene3D" id="3.80.10.10">
    <property type="entry name" value="Ribonuclease Inhibitor"/>
    <property type="match status" value="1"/>
</dbReference>
<dbReference type="Proteomes" id="UP001652700">
    <property type="component" value="Unplaced"/>
</dbReference>
<name>A0ABM5JI72_DIAVI</name>
<evidence type="ECO:0000313" key="3">
    <source>
        <dbReference type="Proteomes" id="UP001652700"/>
    </source>
</evidence>
<dbReference type="RefSeq" id="XP_050497637.1">
    <property type="nucleotide sequence ID" value="XM_050641680.1"/>
</dbReference>
<sequence length="351" mass="40800">MKIRWRSRPIGKRIRSHRMRTVKRILDDFAQIRQIGTLKTMHFSGSELTDSSYTVLKPSMYCGASSHHIHCENFEFKSGEKLLFFGRDEVDNTTTWLDLNNCTGIITSETFNLFPALDYVNFKGCTLEFSAKSFAAIKNIRAIDIRESKVSISKEIFEDCETLESMHLKDLKLPDQDCFSPLKKLNMLTIEECQFENSNSNIFRELFSLQYLIIERCELPIFGDVYQDFKNLEMLILMHNKIGELNCDGIFNLQKLKDIAIFNNETISVIDYERFQTMPLLETILFENNVYKTLDLRAFPSLKLVKIGTLTDIPTPTDEELFKKFDDMNITYQFTFCGKIEVDMSKVLICA</sequence>
<dbReference type="PANTHER" id="PTHR24373:SF275">
    <property type="entry name" value="TIR DOMAIN-CONTAINING PROTEIN"/>
    <property type="match status" value="1"/>
</dbReference>
<accession>A0ABM5JI72</accession>
<proteinExistence type="predicted"/>
<dbReference type="InterPro" id="IPR050328">
    <property type="entry name" value="Dev_Immune_Receptor"/>
</dbReference>
<evidence type="ECO:0000313" key="2">
    <source>
        <dbReference type="EnsemblMetazoa" id="XP_050497637.1"/>
    </source>
</evidence>
<reference evidence="2" key="1">
    <citation type="submission" date="2025-05" db="UniProtKB">
        <authorList>
            <consortium name="EnsemblMetazoa"/>
        </authorList>
    </citation>
    <scope>IDENTIFICATION</scope>
</reference>
<keyword evidence="3" id="KW-1185">Reference proteome</keyword>
<protein>
    <submittedName>
        <fullName evidence="2">Uncharacterized protein</fullName>
    </submittedName>
</protein>
<dbReference type="SUPFAM" id="SSF52058">
    <property type="entry name" value="L domain-like"/>
    <property type="match status" value="1"/>
</dbReference>
<dbReference type="Pfam" id="PF13306">
    <property type="entry name" value="LRR_5"/>
    <property type="match status" value="1"/>
</dbReference>
<keyword evidence="1" id="KW-0732">Signal</keyword>
<dbReference type="InterPro" id="IPR032675">
    <property type="entry name" value="LRR_dom_sf"/>
</dbReference>
<dbReference type="EnsemblMetazoa" id="XM_050641680.1">
    <property type="protein sequence ID" value="XP_050497637.1"/>
    <property type="gene ID" value="LOC126878785"/>
</dbReference>
<dbReference type="InterPro" id="IPR026906">
    <property type="entry name" value="LRR_5"/>
</dbReference>
<organism evidence="2 3">
    <name type="scientific">Diabrotica virgifera virgifera</name>
    <name type="common">western corn rootworm</name>
    <dbReference type="NCBI Taxonomy" id="50390"/>
    <lineage>
        <taxon>Eukaryota</taxon>
        <taxon>Metazoa</taxon>
        <taxon>Ecdysozoa</taxon>
        <taxon>Arthropoda</taxon>
        <taxon>Hexapoda</taxon>
        <taxon>Insecta</taxon>
        <taxon>Pterygota</taxon>
        <taxon>Neoptera</taxon>
        <taxon>Endopterygota</taxon>
        <taxon>Coleoptera</taxon>
        <taxon>Polyphaga</taxon>
        <taxon>Cucujiformia</taxon>
        <taxon>Chrysomeloidea</taxon>
        <taxon>Chrysomelidae</taxon>
        <taxon>Galerucinae</taxon>
        <taxon>Diabroticina</taxon>
        <taxon>Diabroticites</taxon>
        <taxon>Diabrotica</taxon>
    </lineage>
</organism>
<dbReference type="PANTHER" id="PTHR24373">
    <property type="entry name" value="SLIT RELATED LEUCINE-RICH REPEAT NEURONAL PROTEIN"/>
    <property type="match status" value="1"/>
</dbReference>
<evidence type="ECO:0000256" key="1">
    <source>
        <dbReference type="ARBA" id="ARBA00022729"/>
    </source>
</evidence>
<dbReference type="GeneID" id="126878785"/>